<organism evidence="6 7">
    <name type="scientific">Sediminibacterium roseum</name>
    <dbReference type="NCBI Taxonomy" id="1978412"/>
    <lineage>
        <taxon>Bacteria</taxon>
        <taxon>Pseudomonadati</taxon>
        <taxon>Bacteroidota</taxon>
        <taxon>Chitinophagia</taxon>
        <taxon>Chitinophagales</taxon>
        <taxon>Chitinophagaceae</taxon>
        <taxon>Sediminibacterium</taxon>
    </lineage>
</organism>
<evidence type="ECO:0000313" key="7">
    <source>
        <dbReference type="Proteomes" id="UP000753802"/>
    </source>
</evidence>
<evidence type="ECO:0000313" key="6">
    <source>
        <dbReference type="EMBL" id="NCI51636.1"/>
    </source>
</evidence>
<gene>
    <name evidence="6" type="ORF">GWC95_17030</name>
</gene>
<evidence type="ECO:0000259" key="4">
    <source>
        <dbReference type="PROSITE" id="PS50043"/>
    </source>
</evidence>
<dbReference type="PROSITE" id="PS50043">
    <property type="entry name" value="HTH_LUXR_2"/>
    <property type="match status" value="1"/>
</dbReference>
<dbReference type="InterPro" id="IPR011006">
    <property type="entry name" value="CheY-like_superfamily"/>
</dbReference>
<dbReference type="EMBL" id="JAACJS010000015">
    <property type="protein sequence ID" value="NCI51636.1"/>
    <property type="molecule type" value="Genomic_DNA"/>
</dbReference>
<dbReference type="SUPFAM" id="SSF46894">
    <property type="entry name" value="C-terminal effector domain of the bipartite response regulators"/>
    <property type="match status" value="1"/>
</dbReference>
<dbReference type="RefSeq" id="WP_161819912.1">
    <property type="nucleotide sequence ID" value="NZ_JAACJS010000015.1"/>
</dbReference>
<feature type="domain" description="HTH luxR-type" evidence="4">
    <location>
        <begin position="153"/>
        <end position="218"/>
    </location>
</feature>
<evidence type="ECO:0000256" key="1">
    <source>
        <dbReference type="ARBA" id="ARBA00022553"/>
    </source>
</evidence>
<dbReference type="CDD" id="cd06170">
    <property type="entry name" value="LuxR_C_like"/>
    <property type="match status" value="1"/>
</dbReference>
<dbReference type="PANTHER" id="PTHR43214">
    <property type="entry name" value="TWO-COMPONENT RESPONSE REGULATOR"/>
    <property type="match status" value="1"/>
</dbReference>
<comment type="caution">
    <text evidence="6">The sequence shown here is derived from an EMBL/GenBank/DDBJ whole genome shotgun (WGS) entry which is preliminary data.</text>
</comment>
<dbReference type="Gene3D" id="3.40.50.2300">
    <property type="match status" value="1"/>
</dbReference>
<dbReference type="InterPro" id="IPR058245">
    <property type="entry name" value="NreC/VraR/RcsB-like_REC"/>
</dbReference>
<dbReference type="SMART" id="SM00448">
    <property type="entry name" value="REC"/>
    <property type="match status" value="1"/>
</dbReference>
<dbReference type="PANTHER" id="PTHR43214:SF43">
    <property type="entry name" value="TWO-COMPONENT RESPONSE REGULATOR"/>
    <property type="match status" value="1"/>
</dbReference>
<dbReference type="Pfam" id="PF00196">
    <property type="entry name" value="GerE"/>
    <property type="match status" value="1"/>
</dbReference>
<protein>
    <submittedName>
        <fullName evidence="6">Response regulator transcription factor</fullName>
    </submittedName>
</protein>
<reference evidence="6 7" key="1">
    <citation type="submission" date="2020-01" db="EMBL/GenBank/DDBJ databases">
        <title>Genome analysis.</title>
        <authorList>
            <person name="Wu S."/>
            <person name="Wang G."/>
        </authorList>
    </citation>
    <scope>NUCLEOTIDE SEQUENCE [LARGE SCALE GENOMIC DNA]</scope>
    <source>
        <strain evidence="6 7">SYL130</strain>
    </source>
</reference>
<feature type="domain" description="Response regulatory" evidence="5">
    <location>
        <begin position="9"/>
        <end position="125"/>
    </location>
</feature>
<name>A0ABX0A3A8_9BACT</name>
<dbReference type="InterPro" id="IPR001789">
    <property type="entry name" value="Sig_transdc_resp-reg_receiver"/>
</dbReference>
<dbReference type="InterPro" id="IPR016032">
    <property type="entry name" value="Sig_transdc_resp-reg_C-effctor"/>
</dbReference>
<evidence type="ECO:0000256" key="2">
    <source>
        <dbReference type="ARBA" id="ARBA00023125"/>
    </source>
</evidence>
<dbReference type="InterPro" id="IPR039420">
    <property type="entry name" value="WalR-like"/>
</dbReference>
<dbReference type="SUPFAM" id="SSF52172">
    <property type="entry name" value="CheY-like"/>
    <property type="match status" value="1"/>
</dbReference>
<evidence type="ECO:0000259" key="5">
    <source>
        <dbReference type="PROSITE" id="PS50110"/>
    </source>
</evidence>
<keyword evidence="7" id="KW-1185">Reference proteome</keyword>
<dbReference type="InterPro" id="IPR000792">
    <property type="entry name" value="Tscrpt_reg_LuxR_C"/>
</dbReference>
<keyword evidence="2" id="KW-0238">DNA-binding</keyword>
<dbReference type="Proteomes" id="UP000753802">
    <property type="component" value="Unassembled WGS sequence"/>
</dbReference>
<dbReference type="CDD" id="cd17535">
    <property type="entry name" value="REC_NarL-like"/>
    <property type="match status" value="1"/>
</dbReference>
<keyword evidence="1 3" id="KW-0597">Phosphoprotein</keyword>
<feature type="modified residue" description="4-aspartylphosphate" evidence="3">
    <location>
        <position position="60"/>
    </location>
</feature>
<dbReference type="SMART" id="SM00421">
    <property type="entry name" value="HTH_LUXR"/>
    <property type="match status" value="1"/>
</dbReference>
<dbReference type="PROSITE" id="PS50110">
    <property type="entry name" value="RESPONSE_REGULATORY"/>
    <property type="match status" value="1"/>
</dbReference>
<dbReference type="Pfam" id="PF00072">
    <property type="entry name" value="Response_reg"/>
    <property type="match status" value="1"/>
</dbReference>
<sequence length="224" mass="25268">MNEEQPIIKIVIADDHEVFRDGLKLMLSKEKAFSIVAEAENGLELIRLSDETEPDIILTDIKMPKMDGIEATRRIHDQNPSIGVIALSMFNEESLVVDMLEAGALGYLLKSSDKAEIIDAVNTVYHHHPYYCKSTSARLAITITESRFNPYNSGVHSSLFSSKEIEVIRLICEEYSTKEIGDKIFQSMRTVEGYRAKILDKMNARNTAGIVIYAIKHGIYEVKK</sequence>
<proteinExistence type="predicted"/>
<accession>A0ABX0A3A8</accession>
<evidence type="ECO:0000256" key="3">
    <source>
        <dbReference type="PROSITE-ProRule" id="PRU00169"/>
    </source>
</evidence>